<dbReference type="SUPFAM" id="SSF90112">
    <property type="entry name" value="Neurotransmitter-gated ion-channel transmembrane pore"/>
    <property type="match status" value="1"/>
</dbReference>
<proteinExistence type="predicted"/>
<dbReference type="EMBL" id="CAIIXF020000007">
    <property type="protein sequence ID" value="CAH1788002.1"/>
    <property type="molecule type" value="Genomic_DNA"/>
</dbReference>
<dbReference type="Pfam" id="PF02932">
    <property type="entry name" value="Neur_chan_memb"/>
    <property type="match status" value="1"/>
</dbReference>
<dbReference type="OrthoDB" id="5975154at2759"/>
<feature type="non-terminal residue" evidence="1">
    <location>
        <position position="105"/>
    </location>
</feature>
<dbReference type="GO" id="GO:0006811">
    <property type="term" value="P:monoatomic ion transport"/>
    <property type="evidence" value="ECO:0007669"/>
    <property type="project" value="InterPro"/>
</dbReference>
<keyword evidence="2" id="KW-1185">Reference proteome</keyword>
<dbReference type="InterPro" id="IPR006029">
    <property type="entry name" value="Neurotrans-gated_channel_TM"/>
</dbReference>
<dbReference type="Proteomes" id="UP000749559">
    <property type="component" value="Unassembled WGS sequence"/>
</dbReference>
<evidence type="ECO:0000313" key="1">
    <source>
        <dbReference type="EMBL" id="CAH1788002.1"/>
    </source>
</evidence>
<dbReference type="AlphaFoldDB" id="A0A8J1Y4U0"/>
<evidence type="ECO:0000313" key="2">
    <source>
        <dbReference type="Proteomes" id="UP000749559"/>
    </source>
</evidence>
<accession>A0A8J1Y4U0</accession>
<comment type="caution">
    <text evidence="1">The sequence shown here is derived from an EMBL/GenBank/DDBJ whole genome shotgun (WGS) entry which is preliminary data.</text>
</comment>
<organism evidence="1 2">
    <name type="scientific">Owenia fusiformis</name>
    <name type="common">Polychaete worm</name>
    <dbReference type="NCBI Taxonomy" id="6347"/>
    <lineage>
        <taxon>Eukaryota</taxon>
        <taxon>Metazoa</taxon>
        <taxon>Spiralia</taxon>
        <taxon>Lophotrochozoa</taxon>
        <taxon>Annelida</taxon>
        <taxon>Polychaeta</taxon>
        <taxon>Sedentaria</taxon>
        <taxon>Canalipalpata</taxon>
        <taxon>Sabellida</taxon>
        <taxon>Oweniida</taxon>
        <taxon>Oweniidae</taxon>
        <taxon>Owenia</taxon>
    </lineage>
</organism>
<reference evidence="1" key="1">
    <citation type="submission" date="2022-03" db="EMBL/GenBank/DDBJ databases">
        <authorList>
            <person name="Martin C."/>
        </authorList>
    </citation>
    <scope>NUCLEOTIDE SEQUENCE</scope>
</reference>
<dbReference type="Gene3D" id="1.20.58.390">
    <property type="entry name" value="Neurotransmitter-gated ion-channel transmembrane domain"/>
    <property type="match status" value="1"/>
</dbReference>
<dbReference type="InterPro" id="IPR038050">
    <property type="entry name" value="Neuro_actylchol_rec"/>
</dbReference>
<gene>
    <name evidence="1" type="ORF">OFUS_LOCUS13611</name>
</gene>
<protein>
    <submittedName>
        <fullName evidence="1">Uncharacterized protein</fullName>
    </submittedName>
</protein>
<dbReference type="InterPro" id="IPR036719">
    <property type="entry name" value="Neuro-gated_channel_TM_sf"/>
</dbReference>
<sequence>VYQLIITENIPETSEYVPLLAQFFSATIVLLAFSVMSAVCVLNLNYYGCFGARVPKPLRRFLFGCCAKVLCLSPHMSDFLQQIEEMESNEITVGADGKTSHMPYH</sequence>
<feature type="non-terminal residue" evidence="1">
    <location>
        <position position="1"/>
    </location>
</feature>
<name>A0A8J1Y4U0_OWEFU</name>
<dbReference type="GO" id="GO:0016020">
    <property type="term" value="C:membrane"/>
    <property type="evidence" value="ECO:0007669"/>
    <property type="project" value="InterPro"/>
</dbReference>